<dbReference type="PANTHER" id="PTHR23113">
    <property type="entry name" value="GUANINE NUCLEOTIDE EXCHANGE FACTOR"/>
    <property type="match status" value="1"/>
</dbReference>
<protein>
    <submittedName>
        <fullName evidence="6">Guanine nucleotide exchange factor</fullName>
    </submittedName>
</protein>
<dbReference type="Gene3D" id="1.20.870.10">
    <property type="entry name" value="Son of sevenless (SoS) protein Chain: S domain 1"/>
    <property type="match status" value="1"/>
</dbReference>
<dbReference type="SMART" id="SM00147">
    <property type="entry name" value="RasGEF"/>
    <property type="match status" value="1"/>
</dbReference>
<accession>A0ABQ8ZAJ1</accession>
<feature type="domain" description="Ras-GEF" evidence="4">
    <location>
        <begin position="264"/>
        <end position="496"/>
    </location>
</feature>
<dbReference type="Proteomes" id="UP001150062">
    <property type="component" value="Unassembled WGS sequence"/>
</dbReference>
<reference evidence="6" key="1">
    <citation type="submission" date="2022-08" db="EMBL/GenBank/DDBJ databases">
        <title>Novel sulfate-reducing endosymbionts in the free-living metamonad Anaeramoeba.</title>
        <authorList>
            <person name="Jerlstrom-Hultqvist J."/>
            <person name="Cepicka I."/>
            <person name="Gallot-Lavallee L."/>
            <person name="Salas-Leiva D."/>
            <person name="Curtis B.A."/>
            <person name="Zahonova K."/>
            <person name="Pipaliya S."/>
            <person name="Dacks J."/>
            <person name="Roger A.J."/>
        </authorList>
    </citation>
    <scope>NUCLEOTIDE SEQUENCE</scope>
    <source>
        <strain evidence="6">Schooner1</strain>
    </source>
</reference>
<evidence type="ECO:0000256" key="1">
    <source>
        <dbReference type="ARBA" id="ARBA00022658"/>
    </source>
</evidence>
<evidence type="ECO:0000313" key="6">
    <source>
        <dbReference type="EMBL" id="KAJ6253909.1"/>
    </source>
</evidence>
<dbReference type="SUPFAM" id="SSF48366">
    <property type="entry name" value="Ras GEF"/>
    <property type="match status" value="1"/>
</dbReference>
<keyword evidence="7" id="KW-1185">Reference proteome</keyword>
<dbReference type="Gene3D" id="1.10.840.10">
    <property type="entry name" value="Ras guanine-nucleotide exchange factors catalytic domain"/>
    <property type="match status" value="1"/>
</dbReference>
<organism evidence="6 7">
    <name type="scientific">Anaeramoeba flamelloides</name>
    <dbReference type="NCBI Taxonomy" id="1746091"/>
    <lineage>
        <taxon>Eukaryota</taxon>
        <taxon>Metamonada</taxon>
        <taxon>Anaeramoebidae</taxon>
        <taxon>Anaeramoeba</taxon>
    </lineage>
</organism>
<comment type="caution">
    <text evidence="6">The sequence shown here is derived from an EMBL/GenBank/DDBJ whole genome shotgun (WGS) entry which is preliminary data.</text>
</comment>
<dbReference type="InterPro" id="IPR001895">
    <property type="entry name" value="RASGEF_cat_dom"/>
</dbReference>
<sequence>MLKIPKEKKRKFEISVIQIFKKNNLNEFSKGKIYDQRILQLHDEETLILKKEKIGVIIQAGNKEQLLKLLILPYIYTQDFHTQFIITFRRYIKTKIVIKTLTTGFINSLNQKIITRPSEQETIQSNIVKVCLLWVNYFYNDFKKNNELAAIMGDLLHVIQTTKFEQIKHIANSVQNQFNLKLKNQLNNNTTSTKNNNNTNNNNQNQNQNQNQKDIKLEHVNSNQDGKEPKKKIETDLYEEKKSTFSILKKTFSNINVVKIFDLNAIELTQQLTLIEMDLFQKIETHEFLKKRWSKKNKKLTPNLIRMIERFNETSLWIISSILSYPKKKMRSYIITKFIKCGVYCIEIGNFNAAMEINAGLNNSSIRRLKKSWEGVKQKDIEDFENLAALLSSRKNSLNLRNKLKLFENKPRLPYLGMFLSDLTFIEDGNGDYTNNNLINFQKCSLLSDVILKINNCKKQSYNFKPNTQIQNYLKNFIYEKDEGKNYKKSLQLEEH</sequence>
<dbReference type="InterPro" id="IPR036964">
    <property type="entry name" value="RASGEF_cat_dom_sf"/>
</dbReference>
<evidence type="ECO:0000256" key="3">
    <source>
        <dbReference type="SAM" id="MobiDB-lite"/>
    </source>
</evidence>
<feature type="region of interest" description="Disordered" evidence="3">
    <location>
        <begin position="187"/>
        <end position="208"/>
    </location>
</feature>
<dbReference type="PANTHER" id="PTHR23113:SF99">
    <property type="entry name" value="RASGEF DOMAIN-CONTAINING PROTEIN"/>
    <property type="match status" value="1"/>
</dbReference>
<dbReference type="SMART" id="SM00229">
    <property type="entry name" value="RasGEFN"/>
    <property type="match status" value="1"/>
</dbReference>
<dbReference type="InterPro" id="IPR023578">
    <property type="entry name" value="Ras_GEF_dom_sf"/>
</dbReference>
<evidence type="ECO:0000259" key="5">
    <source>
        <dbReference type="PROSITE" id="PS50212"/>
    </source>
</evidence>
<name>A0ABQ8ZAJ1_9EUKA</name>
<proteinExistence type="predicted"/>
<dbReference type="Pfam" id="PF00617">
    <property type="entry name" value="RasGEF"/>
    <property type="match status" value="1"/>
</dbReference>
<evidence type="ECO:0000256" key="2">
    <source>
        <dbReference type="PROSITE-ProRule" id="PRU00168"/>
    </source>
</evidence>
<feature type="domain" description="N-terminal Ras-GEF" evidence="5">
    <location>
        <begin position="54"/>
        <end position="179"/>
    </location>
</feature>
<dbReference type="PROSITE" id="PS50009">
    <property type="entry name" value="RASGEF_CAT"/>
    <property type="match status" value="1"/>
</dbReference>
<keyword evidence="1 2" id="KW-0344">Guanine-nucleotide releasing factor</keyword>
<dbReference type="CDD" id="cd00155">
    <property type="entry name" value="RasGEF"/>
    <property type="match status" value="1"/>
</dbReference>
<gene>
    <name evidence="6" type="ORF">M0813_13327</name>
</gene>
<dbReference type="InterPro" id="IPR000651">
    <property type="entry name" value="Ras-like_Gua-exchang_fac_N"/>
</dbReference>
<dbReference type="EMBL" id="JAOAOG010000028">
    <property type="protein sequence ID" value="KAJ6253909.1"/>
    <property type="molecule type" value="Genomic_DNA"/>
</dbReference>
<dbReference type="InterPro" id="IPR008937">
    <property type="entry name" value="Ras-like_GEF"/>
</dbReference>
<dbReference type="PROSITE" id="PS50212">
    <property type="entry name" value="RASGEF_NTER"/>
    <property type="match status" value="1"/>
</dbReference>
<dbReference type="Pfam" id="PF00618">
    <property type="entry name" value="RasGEF_N"/>
    <property type="match status" value="1"/>
</dbReference>
<evidence type="ECO:0000259" key="4">
    <source>
        <dbReference type="PROSITE" id="PS50009"/>
    </source>
</evidence>
<evidence type="ECO:0000313" key="7">
    <source>
        <dbReference type="Proteomes" id="UP001150062"/>
    </source>
</evidence>